<protein>
    <submittedName>
        <fullName evidence="1">Uncharacterized protein</fullName>
    </submittedName>
</protein>
<organism evidence="1 2">
    <name type="scientific">Trachymyrmex cornetzi</name>
    <dbReference type="NCBI Taxonomy" id="471704"/>
    <lineage>
        <taxon>Eukaryota</taxon>
        <taxon>Metazoa</taxon>
        <taxon>Ecdysozoa</taxon>
        <taxon>Arthropoda</taxon>
        <taxon>Hexapoda</taxon>
        <taxon>Insecta</taxon>
        <taxon>Pterygota</taxon>
        <taxon>Neoptera</taxon>
        <taxon>Endopterygota</taxon>
        <taxon>Hymenoptera</taxon>
        <taxon>Apocrita</taxon>
        <taxon>Aculeata</taxon>
        <taxon>Formicoidea</taxon>
        <taxon>Formicidae</taxon>
        <taxon>Myrmicinae</taxon>
        <taxon>Trachymyrmex</taxon>
    </lineage>
</organism>
<dbReference type="Proteomes" id="UP000078492">
    <property type="component" value="Unassembled WGS sequence"/>
</dbReference>
<accession>A0A195E3A6</accession>
<dbReference type="EMBL" id="KQ979701">
    <property type="protein sequence ID" value="KYN19561.1"/>
    <property type="molecule type" value="Genomic_DNA"/>
</dbReference>
<gene>
    <name evidence="1" type="ORF">ALC57_08037</name>
</gene>
<proteinExistence type="predicted"/>
<evidence type="ECO:0000313" key="1">
    <source>
        <dbReference type="EMBL" id="KYN19561.1"/>
    </source>
</evidence>
<keyword evidence="2" id="KW-1185">Reference proteome</keyword>
<sequence length="80" mass="9183">MKFISLDLFTICFRIQKEEKPCQQGSTIYMLQMRQTLSMDGFFVETSTRSVRCIAKIQLLDLLYKISAQALSATPPEELS</sequence>
<dbReference type="AlphaFoldDB" id="A0A195E3A6"/>
<reference evidence="1 2" key="1">
    <citation type="submission" date="2015-09" db="EMBL/GenBank/DDBJ databases">
        <title>Trachymyrmex cornetzi WGS genome.</title>
        <authorList>
            <person name="Nygaard S."/>
            <person name="Hu H."/>
            <person name="Boomsma J."/>
            <person name="Zhang G."/>
        </authorList>
    </citation>
    <scope>NUCLEOTIDE SEQUENCE [LARGE SCALE GENOMIC DNA]</scope>
    <source>
        <strain evidence="1">Tcor2-1</strain>
        <tissue evidence="1">Whole body</tissue>
    </source>
</reference>
<name>A0A195E3A6_9HYME</name>
<evidence type="ECO:0000313" key="2">
    <source>
        <dbReference type="Proteomes" id="UP000078492"/>
    </source>
</evidence>